<evidence type="ECO:0000256" key="5">
    <source>
        <dbReference type="ARBA" id="ARBA00023136"/>
    </source>
</evidence>
<evidence type="ECO:0000313" key="9">
    <source>
        <dbReference type="Proteomes" id="UP000056322"/>
    </source>
</evidence>
<keyword evidence="1" id="KW-1003">Cell membrane</keyword>
<keyword evidence="5 7" id="KW-0472">Membrane</keyword>
<sequence length="243" mass="27782">MNGRNTIIFPLVVLSVLAFITFWINSTVQSDTKRIDGSHRHDVDYFVENFVTTKTDVNGNLRHMLAAVEMRHYPDDDTTELIRPRFTQFGQNKPYTQIEAQRGFISANGEEVVFKDKVIIVRQAFEGRGEMRLKTDYLKILPKTEYATTDSDVVITQDPKTIIHGTGMIYDKDGKNFTLQKRVRVHYEKPHVKSTLSVLPKDESSAKVNPKEVTNKTTSNNKANNVNKTSTSSRKSNRDNKKN</sequence>
<dbReference type="STRING" id="1581680.BN1209_0127"/>
<dbReference type="GO" id="GO:0030288">
    <property type="term" value="C:outer membrane-bounded periplasmic space"/>
    <property type="evidence" value="ECO:0007669"/>
    <property type="project" value="TreeGrafter"/>
</dbReference>
<protein>
    <recommendedName>
        <fullName evidence="10">LPS export ABC transporter periplasmic protein LptC</fullName>
    </recommendedName>
</protein>
<feature type="region of interest" description="Disordered" evidence="6">
    <location>
        <begin position="193"/>
        <end position="243"/>
    </location>
</feature>
<dbReference type="InterPro" id="IPR010664">
    <property type="entry name" value="LipoPS_assembly_LptC-rel"/>
</dbReference>
<evidence type="ECO:0000256" key="7">
    <source>
        <dbReference type="SAM" id="Phobius"/>
    </source>
</evidence>
<keyword evidence="3 7" id="KW-0812">Transmembrane</keyword>
<keyword evidence="2" id="KW-0997">Cell inner membrane</keyword>
<dbReference type="InterPro" id="IPR026265">
    <property type="entry name" value="LptC"/>
</dbReference>
<dbReference type="EMBL" id="LN794158">
    <property type="protein sequence ID" value="CEN55181.1"/>
    <property type="molecule type" value="Genomic_DNA"/>
</dbReference>
<dbReference type="NCBIfam" id="TIGR04409">
    <property type="entry name" value="LptC_YrbK"/>
    <property type="match status" value="1"/>
</dbReference>
<dbReference type="AlphaFoldDB" id="A0A0B7IXP8"/>
<organism evidence="8 9">
    <name type="scientific">Candidatus Methylopumilus turicensis</name>
    <dbReference type="NCBI Taxonomy" id="1581680"/>
    <lineage>
        <taxon>Bacteria</taxon>
        <taxon>Pseudomonadati</taxon>
        <taxon>Pseudomonadota</taxon>
        <taxon>Betaproteobacteria</taxon>
        <taxon>Nitrosomonadales</taxon>
        <taxon>Methylophilaceae</taxon>
        <taxon>Candidatus Methylopumilus</taxon>
    </lineage>
</organism>
<evidence type="ECO:0000256" key="4">
    <source>
        <dbReference type="ARBA" id="ARBA00022989"/>
    </source>
</evidence>
<dbReference type="RefSeq" id="WP_045750502.1">
    <property type="nucleotide sequence ID" value="NZ_LN794158.1"/>
</dbReference>
<dbReference type="InterPro" id="IPR052363">
    <property type="entry name" value="LPS_export_LptC"/>
</dbReference>
<reference evidence="9" key="1">
    <citation type="submission" date="2014-12" db="EMBL/GenBank/DDBJ databases">
        <authorList>
            <person name="Salcher M.M."/>
        </authorList>
    </citation>
    <scope>NUCLEOTIDE SEQUENCE [LARGE SCALE GENOMIC DNA]</scope>
    <source>
        <strain evidence="9">MMS-10A-171</strain>
    </source>
</reference>
<dbReference type="PANTHER" id="PTHR37481:SF1">
    <property type="entry name" value="LIPOPOLYSACCHARIDE EXPORT SYSTEM PROTEIN LPTC"/>
    <property type="match status" value="1"/>
</dbReference>
<keyword evidence="9" id="KW-1185">Reference proteome</keyword>
<dbReference type="Proteomes" id="UP000056322">
    <property type="component" value="Chromosome 1"/>
</dbReference>
<evidence type="ECO:0000256" key="6">
    <source>
        <dbReference type="SAM" id="MobiDB-lite"/>
    </source>
</evidence>
<dbReference type="OrthoDB" id="8589410at2"/>
<evidence type="ECO:0000256" key="1">
    <source>
        <dbReference type="ARBA" id="ARBA00022475"/>
    </source>
</evidence>
<dbReference type="Pfam" id="PF06835">
    <property type="entry name" value="LptC"/>
    <property type="match status" value="1"/>
</dbReference>
<dbReference type="GO" id="GO:0017089">
    <property type="term" value="F:glycolipid transfer activity"/>
    <property type="evidence" value="ECO:0007669"/>
    <property type="project" value="TreeGrafter"/>
</dbReference>
<gene>
    <name evidence="8" type="ORF">BN1209_0127</name>
</gene>
<dbReference type="PANTHER" id="PTHR37481">
    <property type="entry name" value="LIPOPOLYSACCHARIDE EXPORT SYSTEM PROTEIN LPTC"/>
    <property type="match status" value="1"/>
</dbReference>
<keyword evidence="4 7" id="KW-1133">Transmembrane helix</keyword>
<evidence type="ECO:0000256" key="2">
    <source>
        <dbReference type="ARBA" id="ARBA00022519"/>
    </source>
</evidence>
<feature type="compositionally biased region" description="Low complexity" evidence="6">
    <location>
        <begin position="215"/>
        <end position="233"/>
    </location>
</feature>
<evidence type="ECO:0000313" key="8">
    <source>
        <dbReference type="EMBL" id="CEN55181.1"/>
    </source>
</evidence>
<proteinExistence type="predicted"/>
<dbReference type="GO" id="GO:0015221">
    <property type="term" value="F:lipopolysaccharide transmembrane transporter activity"/>
    <property type="evidence" value="ECO:0007669"/>
    <property type="project" value="InterPro"/>
</dbReference>
<feature type="transmembrane region" description="Helical" evidence="7">
    <location>
        <begin position="7"/>
        <end position="24"/>
    </location>
</feature>
<dbReference type="HOGENOM" id="CLU_100563_0_0_4"/>
<accession>A0A0B7IXP8</accession>
<dbReference type="KEGG" id="mbac:BN1209_0127"/>
<dbReference type="Gene3D" id="2.60.450.10">
    <property type="entry name" value="Lipopolysaccharide (LPS) transport protein A like domain"/>
    <property type="match status" value="1"/>
</dbReference>
<dbReference type="GO" id="GO:0005886">
    <property type="term" value="C:plasma membrane"/>
    <property type="evidence" value="ECO:0007669"/>
    <property type="project" value="InterPro"/>
</dbReference>
<name>A0A0B7IXP8_9PROT</name>
<evidence type="ECO:0000256" key="3">
    <source>
        <dbReference type="ARBA" id="ARBA00022692"/>
    </source>
</evidence>
<feature type="compositionally biased region" description="Basic and acidic residues" evidence="6">
    <location>
        <begin position="200"/>
        <end position="214"/>
    </location>
</feature>
<evidence type="ECO:0008006" key="10">
    <source>
        <dbReference type="Google" id="ProtNLM"/>
    </source>
</evidence>